<reference evidence="4 5" key="1">
    <citation type="journal article" date="2019" name="Int. J. Syst. Evol. Microbiol.">
        <title>The Global Catalogue of Microorganisms (GCM) 10K type strain sequencing project: providing services to taxonomists for standard genome sequencing and annotation.</title>
        <authorList>
            <consortium name="The Broad Institute Genomics Platform"/>
            <consortium name="The Broad Institute Genome Sequencing Center for Infectious Disease"/>
            <person name="Wu L."/>
            <person name="Ma J."/>
        </authorList>
    </citation>
    <scope>NUCLEOTIDE SEQUENCE [LARGE SCALE GENOMIC DNA]</scope>
    <source>
        <strain evidence="4 5">JCM 4087</strain>
    </source>
</reference>
<comment type="caution">
    <text evidence="4">The sequence shown here is derived from an EMBL/GenBank/DDBJ whole genome shotgun (WGS) entry which is preliminary data.</text>
</comment>
<dbReference type="InterPro" id="IPR046348">
    <property type="entry name" value="SIS_dom_sf"/>
</dbReference>
<evidence type="ECO:0000313" key="5">
    <source>
        <dbReference type="Proteomes" id="UP001501102"/>
    </source>
</evidence>
<gene>
    <name evidence="4" type="ORF">GCM10020221_19090</name>
</gene>
<evidence type="ECO:0000256" key="3">
    <source>
        <dbReference type="ARBA" id="ARBA00016090"/>
    </source>
</evidence>
<dbReference type="Gene3D" id="3.40.50.10490">
    <property type="entry name" value="Glucose-6-phosphate isomerase like protein, domain 1"/>
    <property type="match status" value="2"/>
</dbReference>
<dbReference type="SUPFAM" id="SSF53697">
    <property type="entry name" value="SIS domain"/>
    <property type="match status" value="1"/>
</dbReference>
<dbReference type="EC" id="2.6.1.16" evidence="2"/>
<dbReference type="PANTHER" id="PTHR10937">
    <property type="entry name" value="GLUCOSAMINE--FRUCTOSE-6-PHOSPHATE AMINOTRANSFERASE, ISOMERIZING"/>
    <property type="match status" value="1"/>
</dbReference>
<protein>
    <recommendedName>
        <fullName evidence="3">Glutamine--fructose-6-phosphate aminotransferase [isomerizing]</fullName>
        <ecNumber evidence="2">2.6.1.16</ecNumber>
    </recommendedName>
</protein>
<organism evidence="4 5">
    <name type="scientific">Streptomyces thioluteus</name>
    <dbReference type="NCBI Taxonomy" id="66431"/>
    <lineage>
        <taxon>Bacteria</taxon>
        <taxon>Bacillati</taxon>
        <taxon>Actinomycetota</taxon>
        <taxon>Actinomycetes</taxon>
        <taxon>Kitasatosporales</taxon>
        <taxon>Streptomycetaceae</taxon>
        <taxon>Streptomyces</taxon>
    </lineage>
</organism>
<evidence type="ECO:0000313" key="4">
    <source>
        <dbReference type="EMBL" id="GAA2923178.1"/>
    </source>
</evidence>
<dbReference type="Proteomes" id="UP001501102">
    <property type="component" value="Unassembled WGS sequence"/>
</dbReference>
<name>A0ABN3WPH3_STRTU</name>
<keyword evidence="5" id="KW-1185">Reference proteome</keyword>
<dbReference type="PANTHER" id="PTHR10937:SF0">
    <property type="entry name" value="GLUTAMINE--FRUCTOSE-6-PHOSPHATE TRANSAMINASE (ISOMERIZING)"/>
    <property type="match status" value="1"/>
</dbReference>
<sequence length="45" mass="5094">MPKNEDELDPILMGIPLQLFAYYTAKAMGRDIDKPRNLAKSVTVE</sequence>
<evidence type="ECO:0000256" key="2">
    <source>
        <dbReference type="ARBA" id="ARBA00012916"/>
    </source>
</evidence>
<evidence type="ECO:0000256" key="1">
    <source>
        <dbReference type="ARBA" id="ARBA00001031"/>
    </source>
</evidence>
<dbReference type="EMBL" id="BAAAXZ010000073">
    <property type="protein sequence ID" value="GAA2923178.1"/>
    <property type="molecule type" value="Genomic_DNA"/>
</dbReference>
<comment type="catalytic activity">
    <reaction evidence="1">
        <text>D-fructose 6-phosphate + L-glutamine = D-glucosamine 6-phosphate + L-glutamate</text>
        <dbReference type="Rhea" id="RHEA:13237"/>
        <dbReference type="ChEBI" id="CHEBI:29985"/>
        <dbReference type="ChEBI" id="CHEBI:58359"/>
        <dbReference type="ChEBI" id="CHEBI:58725"/>
        <dbReference type="ChEBI" id="CHEBI:61527"/>
        <dbReference type="EC" id="2.6.1.16"/>
    </reaction>
</comment>
<proteinExistence type="predicted"/>
<accession>A0ABN3WPH3</accession>